<comment type="similarity">
    <text evidence="2">Belongs to the FAD-binding oxidoreductase/transferase type 4 family.</text>
</comment>
<dbReference type="GO" id="GO:0050660">
    <property type="term" value="F:flavin adenine dinucleotide binding"/>
    <property type="evidence" value="ECO:0007669"/>
    <property type="project" value="InterPro"/>
</dbReference>
<comment type="caution">
    <text evidence="7">The sequence shown here is derived from an EMBL/GenBank/DDBJ whole genome shotgun (WGS) entry which is preliminary data.</text>
</comment>
<dbReference type="Gene3D" id="1.10.45.10">
    <property type="entry name" value="Vanillyl-alcohol Oxidase, Chain A, domain 4"/>
    <property type="match status" value="1"/>
</dbReference>
<keyword evidence="5" id="KW-0560">Oxidoreductase</keyword>
<gene>
    <name evidence="7" type="ORF">OLEA9_A081727</name>
</gene>
<dbReference type="PANTHER" id="PTHR43716:SF1">
    <property type="entry name" value="D-2-HYDROXYGLUTARATE DEHYDROGENASE, MITOCHONDRIAL"/>
    <property type="match status" value="1"/>
</dbReference>
<dbReference type="PANTHER" id="PTHR43716">
    <property type="entry name" value="D-2-HYDROXYGLUTARATE DEHYDROGENASE, MITOCHONDRIAL"/>
    <property type="match status" value="1"/>
</dbReference>
<dbReference type="OrthoDB" id="1664041at2759"/>
<evidence type="ECO:0000256" key="4">
    <source>
        <dbReference type="ARBA" id="ARBA00022827"/>
    </source>
</evidence>
<dbReference type="GO" id="GO:0016491">
    <property type="term" value="F:oxidoreductase activity"/>
    <property type="evidence" value="ECO:0007669"/>
    <property type="project" value="UniProtKB-KW"/>
</dbReference>
<dbReference type="Gene3D" id="3.30.70.2740">
    <property type="match status" value="1"/>
</dbReference>
<feature type="domain" description="FAD-binding oxidoreductase/transferase type 4 C-terminal" evidence="6">
    <location>
        <begin position="1"/>
        <end position="80"/>
    </location>
</feature>
<evidence type="ECO:0000256" key="3">
    <source>
        <dbReference type="ARBA" id="ARBA00022630"/>
    </source>
</evidence>
<proteinExistence type="inferred from homology"/>
<organism evidence="7 8">
    <name type="scientific">Olea europaea subsp. europaea</name>
    <dbReference type="NCBI Taxonomy" id="158383"/>
    <lineage>
        <taxon>Eukaryota</taxon>
        <taxon>Viridiplantae</taxon>
        <taxon>Streptophyta</taxon>
        <taxon>Embryophyta</taxon>
        <taxon>Tracheophyta</taxon>
        <taxon>Spermatophyta</taxon>
        <taxon>Magnoliopsida</taxon>
        <taxon>eudicotyledons</taxon>
        <taxon>Gunneridae</taxon>
        <taxon>Pentapetalae</taxon>
        <taxon>asterids</taxon>
        <taxon>lamiids</taxon>
        <taxon>Lamiales</taxon>
        <taxon>Oleaceae</taxon>
        <taxon>Oleeae</taxon>
        <taxon>Olea</taxon>
    </lineage>
</organism>
<evidence type="ECO:0000256" key="1">
    <source>
        <dbReference type="ARBA" id="ARBA00001974"/>
    </source>
</evidence>
<feature type="non-terminal residue" evidence="7">
    <location>
        <position position="1"/>
    </location>
</feature>
<evidence type="ECO:0000259" key="6">
    <source>
        <dbReference type="Pfam" id="PF02913"/>
    </source>
</evidence>
<dbReference type="Gramene" id="OE9A081727T1">
    <property type="protein sequence ID" value="OE9A081727C1"/>
    <property type="gene ID" value="OE9A081727"/>
</dbReference>
<dbReference type="InterPro" id="IPR004113">
    <property type="entry name" value="FAD-bd_oxidored_4_C"/>
</dbReference>
<evidence type="ECO:0000256" key="5">
    <source>
        <dbReference type="ARBA" id="ARBA00023002"/>
    </source>
</evidence>
<evidence type="ECO:0000313" key="8">
    <source>
        <dbReference type="Proteomes" id="UP000594638"/>
    </source>
</evidence>
<name>A0A8S0VL55_OLEEU</name>
<dbReference type="InterPro" id="IPR016171">
    <property type="entry name" value="Vanillyl_alc_oxidase_C-sub2"/>
</dbReference>
<dbReference type="GO" id="GO:0005739">
    <property type="term" value="C:mitochondrion"/>
    <property type="evidence" value="ECO:0007669"/>
    <property type="project" value="TreeGrafter"/>
</dbReference>
<evidence type="ECO:0000256" key="2">
    <source>
        <dbReference type="ARBA" id="ARBA00008000"/>
    </source>
</evidence>
<dbReference type="EMBL" id="CACTIH010009819">
    <property type="protein sequence ID" value="CAA3033072.1"/>
    <property type="molecule type" value="Genomic_DNA"/>
</dbReference>
<keyword evidence="8" id="KW-1185">Reference proteome</keyword>
<keyword evidence="3" id="KW-0285">Flavoprotein</keyword>
<dbReference type="InterPro" id="IPR051264">
    <property type="entry name" value="FAD-oxidored/transferase_4"/>
</dbReference>
<evidence type="ECO:0000313" key="7">
    <source>
        <dbReference type="EMBL" id="CAA3033072.1"/>
    </source>
</evidence>
<dbReference type="Proteomes" id="UP000594638">
    <property type="component" value="Unassembled WGS sequence"/>
</dbReference>
<dbReference type="AlphaFoldDB" id="A0A8S0VL55"/>
<dbReference type="SUPFAM" id="SSF55103">
    <property type="entry name" value="FAD-linked oxidases, C-terminal domain"/>
    <property type="match status" value="1"/>
</dbReference>
<keyword evidence="4" id="KW-0274">FAD</keyword>
<reference evidence="7 8" key="1">
    <citation type="submission" date="2019-12" db="EMBL/GenBank/DDBJ databases">
        <authorList>
            <person name="Alioto T."/>
            <person name="Alioto T."/>
            <person name="Gomez Garrido J."/>
        </authorList>
    </citation>
    <scope>NUCLEOTIDE SEQUENCE [LARGE SCALE GENOMIC DNA]</scope>
</reference>
<dbReference type="Pfam" id="PF02913">
    <property type="entry name" value="FAD-oxidase_C"/>
    <property type="match status" value="1"/>
</dbReference>
<sequence>DGNLHVNISVKEHNPAIYALVEPFIYEWTAAHKGSVSAEHGIGLAKKHVLHLSKNEQSIELMRSIKRMIDPKHIMNPYKLL</sequence>
<accession>A0A8S0VL55</accession>
<protein>
    <submittedName>
        <fullName evidence="7">D-2-hydroxyglutarate dehydrogenase, mitochondrial</fullName>
    </submittedName>
</protein>
<comment type="cofactor">
    <cofactor evidence="1">
        <name>FAD</name>
        <dbReference type="ChEBI" id="CHEBI:57692"/>
    </cofactor>
</comment>
<dbReference type="InterPro" id="IPR016164">
    <property type="entry name" value="FAD-linked_Oxase-like_C"/>
</dbReference>
<dbReference type="FunFam" id="1.10.45.10:FF:000001">
    <property type="entry name" value="D-lactate dehydrogenase mitochondrial"/>
    <property type="match status" value="1"/>
</dbReference>